<name>A0A1Y0HMD7_9BACT</name>
<organism evidence="2 3">
    <name type="scientific">Sulfurospirillum diekertiae</name>
    <dbReference type="NCBI Taxonomy" id="1854492"/>
    <lineage>
        <taxon>Bacteria</taxon>
        <taxon>Pseudomonadati</taxon>
        <taxon>Campylobacterota</taxon>
        <taxon>Epsilonproteobacteria</taxon>
        <taxon>Campylobacterales</taxon>
        <taxon>Sulfurospirillaceae</taxon>
        <taxon>Sulfurospirillum</taxon>
    </lineage>
</organism>
<dbReference type="PANTHER" id="PTHR38659:SF2">
    <property type="entry name" value="HDIG DOMAIN PROTEIN"/>
    <property type="match status" value="1"/>
</dbReference>
<evidence type="ECO:0000313" key="3">
    <source>
        <dbReference type="Proteomes" id="UP000196005"/>
    </source>
</evidence>
<keyword evidence="3" id="KW-1185">Reference proteome</keyword>
<dbReference type="PANTHER" id="PTHR38659">
    <property type="entry name" value="METAL-DEPENDENT PHOSPHOHYDROLASE"/>
    <property type="match status" value="1"/>
</dbReference>
<reference evidence="3" key="1">
    <citation type="submission" date="2017-05" db="EMBL/GenBank/DDBJ databases">
        <title>Dechlorination kinetics govern the competition between two new strains of the genus Sulfurospirillum.</title>
        <authorList>
            <person name="Buttet G.F."/>
            <person name="Murray A.M."/>
            <person name="Goris T."/>
            <person name="Burion M."/>
            <person name="Lin B."/>
            <person name="Rolle M."/>
            <person name="Maillard J."/>
        </authorList>
    </citation>
    <scope>NUCLEOTIDE SEQUENCE [LARGE SCALE GENOMIC DNA]</scope>
    <source>
        <strain evidence="3">SL2-1</strain>
    </source>
</reference>
<evidence type="ECO:0000313" key="2">
    <source>
        <dbReference type="EMBL" id="ARU48534.1"/>
    </source>
</evidence>
<dbReference type="InterPro" id="IPR006675">
    <property type="entry name" value="HDIG_dom"/>
</dbReference>
<dbReference type="OrthoDB" id="9801160at2"/>
<dbReference type="EMBL" id="CP021416">
    <property type="protein sequence ID" value="ARU48534.1"/>
    <property type="molecule type" value="Genomic_DNA"/>
</dbReference>
<sequence length="187" mass="20426">MPKREEAFALLKAYNGDALVTHGLAVEGTMRYFAAKAGEDEETWGIVGLLHDVDYEKFPELHCHKGAEILKEKGYSEIIIRAMMSHGWGICTDVEPHSKMEKTLYAVDELTGLITACALVRPSKSVMDLELSSVKKKFKTASFAAGASREVIQKGADMLGVSLDELIVDVIAAMRAIAPTLGLELKN</sequence>
<proteinExistence type="predicted"/>
<dbReference type="Gene3D" id="1.10.3210.10">
    <property type="entry name" value="Hypothetical protein af1432"/>
    <property type="match status" value="1"/>
</dbReference>
<dbReference type="RefSeq" id="WP_087438479.1">
    <property type="nucleotide sequence ID" value="NZ_CP021416.1"/>
</dbReference>
<dbReference type="NCBIfam" id="TIGR00277">
    <property type="entry name" value="HDIG"/>
    <property type="match status" value="1"/>
</dbReference>
<gene>
    <name evidence="2" type="ORF">Sdiek1_1370</name>
</gene>
<dbReference type="Pfam" id="PF01966">
    <property type="entry name" value="HD"/>
    <property type="match status" value="1"/>
</dbReference>
<dbReference type="SUPFAM" id="SSF109604">
    <property type="entry name" value="HD-domain/PDEase-like"/>
    <property type="match status" value="1"/>
</dbReference>
<dbReference type="AlphaFoldDB" id="A0A1Y0HMD7"/>
<protein>
    <recommendedName>
        <fullName evidence="1">HD domain-containing protein</fullName>
    </recommendedName>
</protein>
<evidence type="ECO:0000259" key="1">
    <source>
        <dbReference type="Pfam" id="PF01966"/>
    </source>
</evidence>
<dbReference type="KEGG" id="suls:Sdiek1_1370"/>
<dbReference type="Proteomes" id="UP000196005">
    <property type="component" value="Chromosome"/>
</dbReference>
<feature type="domain" description="HD" evidence="1">
    <location>
        <begin position="20"/>
        <end position="86"/>
    </location>
</feature>
<accession>A0A1Y0HMD7</accession>
<dbReference type="InterPro" id="IPR006674">
    <property type="entry name" value="HD_domain"/>
</dbReference>